<protein>
    <submittedName>
        <fullName evidence="1">Alpha-mannosidase</fullName>
    </submittedName>
</protein>
<name>A0ACC6PDI5_9BACL</name>
<evidence type="ECO:0000313" key="2">
    <source>
        <dbReference type="Proteomes" id="UP001380953"/>
    </source>
</evidence>
<gene>
    <name evidence="1" type="ORF">WKI47_13920</name>
</gene>
<dbReference type="Proteomes" id="UP001380953">
    <property type="component" value="Unassembled WGS sequence"/>
</dbReference>
<comment type="caution">
    <text evidence="1">The sequence shown here is derived from an EMBL/GenBank/DDBJ whole genome shotgun (WGS) entry which is preliminary data.</text>
</comment>
<sequence>MSEKKTVHLISHTHWDREWYMPYEHHHVLLVELMDKLLDTLDQDPEYRYFHLDGQTIIREDYLQVRPDQQERLDHYIREGRIQFGPWYVLQDEFLTSSEANLRNLLIGHQDAKPFGVLSKTGYFPDSFGNMGQAPQILQQAGIGNAVFGRGVKPTGFNNAVVDADSYESPYSEMIWRSPDGSEVLGILFANWYCNGMEVPADAEKAKAYWDKNLAEAEKFASTPHLLFMNGCDHQPIQTDLPEAIRVSSELYPDIDFVHSNFDDYIEAVAKEVPDDLAVIEGELRSQHTDGWGTLVNTASARVYLKQLNQQGQTLLEKVTEPLATMAHLAGVKAYSHHLLNYAWKTLMQNHPHDSICGCSVDEVHREMLTRFAKSSHVAEKLARQSAEAIASAIDAESLARWGEGAVPFVAFNTAGWTRSGVLETELLVDKKFFPEGPNPQALAGQLESTPLPTFVVQDEGGRVYAAEITDLGAHFGYDLPKDRFRQPYMARKVKVTFQATDVPSLAYRTYALVPAEAVGAAAQATQADAAGTDTVNVNGTTLENGKLKVTVASNGSLTVERKQDGTVYSGLNIFENTGDIGNEYVYRQPEGETALTTEHLQADVRIVEQNPFRAVLESVVRWEIPASADETFIREKRQMVPFTERTAQRTEQTVPLVITTRYTLEAGSELVKVRTSFDNQAKDHRLRALFPTGLNADHHYVDSIFEAAKRDNVPAKEWINPSNAQHQQAFVHVTDGERGLLIANQGLNEYEVLRDGQNTIAVTLLRASSELGDWGVFETPEAQCLGEQTVEYAIRPFAGDAAKSGAIGDAYSYPIPWTVVQAGTLADHSERAAEKPVGGAKPDAASTGVASTAASAGSANGLPLSSQVVSWNEQDTTLAFSALKLSAETDDVIARWYNLSGEEASLQASAGFGHETAYESDVLERRRELLSERHDTIGAYKIVTRAYVTRQNR</sequence>
<proteinExistence type="predicted"/>
<reference evidence="1" key="1">
    <citation type="submission" date="2024-03" db="EMBL/GenBank/DDBJ databases">
        <title>Whole genome sequecning of epiphytes from Marcgravia umbellata leaves.</title>
        <authorList>
            <person name="Kumar G."/>
            <person name="Savka M.A."/>
        </authorList>
    </citation>
    <scope>NUCLEOTIDE SEQUENCE</scope>
    <source>
        <strain evidence="1">RIT_BL5</strain>
    </source>
</reference>
<dbReference type="EMBL" id="JBBKAR010000035">
    <property type="protein sequence ID" value="MEJ8304999.1"/>
    <property type="molecule type" value="Genomic_DNA"/>
</dbReference>
<organism evidence="1 2">
    <name type="scientific">Saccharibacillus sacchari</name>
    <dbReference type="NCBI Taxonomy" id="456493"/>
    <lineage>
        <taxon>Bacteria</taxon>
        <taxon>Bacillati</taxon>
        <taxon>Bacillota</taxon>
        <taxon>Bacilli</taxon>
        <taxon>Bacillales</taxon>
        <taxon>Paenibacillaceae</taxon>
        <taxon>Saccharibacillus</taxon>
    </lineage>
</organism>
<accession>A0ACC6PDI5</accession>
<keyword evidence="2" id="KW-1185">Reference proteome</keyword>
<evidence type="ECO:0000313" key="1">
    <source>
        <dbReference type="EMBL" id="MEJ8304999.1"/>
    </source>
</evidence>